<feature type="compositionally biased region" description="Polar residues" evidence="1">
    <location>
        <begin position="23"/>
        <end position="32"/>
    </location>
</feature>
<accession>A0A4S8LXV7</accession>
<evidence type="ECO:0000256" key="1">
    <source>
        <dbReference type="SAM" id="MobiDB-lite"/>
    </source>
</evidence>
<sequence>MRYREALASQKETERKSDISIGKKQSSDNNVPQAEEDDPDKPIPPEYAFRGKVTKTTAGPKVNKPGARHTGTEKPDVKIEKQPSDNDATVQAELSKDEGESDTDKPKPPGYAPRGKITKPTSGGGKK</sequence>
<keyword evidence="3" id="KW-1185">Reference proteome</keyword>
<proteinExistence type="predicted"/>
<feature type="region of interest" description="Disordered" evidence="1">
    <location>
        <begin position="1"/>
        <end position="127"/>
    </location>
</feature>
<dbReference type="EMBL" id="ML179222">
    <property type="protein sequence ID" value="THU94532.1"/>
    <property type="molecule type" value="Genomic_DNA"/>
</dbReference>
<gene>
    <name evidence="2" type="ORF">K435DRAFT_860490</name>
</gene>
<dbReference type="Proteomes" id="UP000297245">
    <property type="component" value="Unassembled WGS sequence"/>
</dbReference>
<dbReference type="AlphaFoldDB" id="A0A4S8LXV7"/>
<evidence type="ECO:0000313" key="2">
    <source>
        <dbReference type="EMBL" id="THU94532.1"/>
    </source>
</evidence>
<name>A0A4S8LXV7_DENBC</name>
<reference evidence="2 3" key="1">
    <citation type="journal article" date="2019" name="Nat. Ecol. Evol.">
        <title>Megaphylogeny resolves global patterns of mushroom evolution.</title>
        <authorList>
            <person name="Varga T."/>
            <person name="Krizsan K."/>
            <person name="Foldi C."/>
            <person name="Dima B."/>
            <person name="Sanchez-Garcia M."/>
            <person name="Sanchez-Ramirez S."/>
            <person name="Szollosi G.J."/>
            <person name="Szarkandi J.G."/>
            <person name="Papp V."/>
            <person name="Albert L."/>
            <person name="Andreopoulos W."/>
            <person name="Angelini C."/>
            <person name="Antonin V."/>
            <person name="Barry K.W."/>
            <person name="Bougher N.L."/>
            <person name="Buchanan P."/>
            <person name="Buyck B."/>
            <person name="Bense V."/>
            <person name="Catcheside P."/>
            <person name="Chovatia M."/>
            <person name="Cooper J."/>
            <person name="Damon W."/>
            <person name="Desjardin D."/>
            <person name="Finy P."/>
            <person name="Geml J."/>
            <person name="Haridas S."/>
            <person name="Hughes K."/>
            <person name="Justo A."/>
            <person name="Karasinski D."/>
            <person name="Kautmanova I."/>
            <person name="Kiss B."/>
            <person name="Kocsube S."/>
            <person name="Kotiranta H."/>
            <person name="LaButti K.M."/>
            <person name="Lechner B.E."/>
            <person name="Liimatainen K."/>
            <person name="Lipzen A."/>
            <person name="Lukacs Z."/>
            <person name="Mihaltcheva S."/>
            <person name="Morgado L.N."/>
            <person name="Niskanen T."/>
            <person name="Noordeloos M.E."/>
            <person name="Ohm R.A."/>
            <person name="Ortiz-Santana B."/>
            <person name="Ovrebo C."/>
            <person name="Racz N."/>
            <person name="Riley R."/>
            <person name="Savchenko A."/>
            <person name="Shiryaev A."/>
            <person name="Soop K."/>
            <person name="Spirin V."/>
            <person name="Szebenyi C."/>
            <person name="Tomsovsky M."/>
            <person name="Tulloss R.E."/>
            <person name="Uehling J."/>
            <person name="Grigoriev I.V."/>
            <person name="Vagvolgyi C."/>
            <person name="Papp T."/>
            <person name="Martin F.M."/>
            <person name="Miettinen O."/>
            <person name="Hibbett D.S."/>
            <person name="Nagy L.G."/>
        </authorList>
    </citation>
    <scope>NUCLEOTIDE SEQUENCE [LARGE SCALE GENOMIC DNA]</scope>
    <source>
        <strain evidence="2 3">CBS 962.96</strain>
    </source>
</reference>
<organism evidence="2 3">
    <name type="scientific">Dendrothele bispora (strain CBS 962.96)</name>
    <dbReference type="NCBI Taxonomy" id="1314807"/>
    <lineage>
        <taxon>Eukaryota</taxon>
        <taxon>Fungi</taxon>
        <taxon>Dikarya</taxon>
        <taxon>Basidiomycota</taxon>
        <taxon>Agaricomycotina</taxon>
        <taxon>Agaricomycetes</taxon>
        <taxon>Agaricomycetidae</taxon>
        <taxon>Agaricales</taxon>
        <taxon>Agaricales incertae sedis</taxon>
        <taxon>Dendrothele</taxon>
    </lineage>
</organism>
<feature type="compositionally biased region" description="Basic and acidic residues" evidence="1">
    <location>
        <begin position="94"/>
        <end position="107"/>
    </location>
</feature>
<evidence type="ECO:0000313" key="3">
    <source>
        <dbReference type="Proteomes" id="UP000297245"/>
    </source>
</evidence>
<protein>
    <submittedName>
        <fullName evidence="2">Uncharacterized protein</fullName>
    </submittedName>
</protein>
<feature type="compositionally biased region" description="Basic and acidic residues" evidence="1">
    <location>
        <begin position="70"/>
        <end position="84"/>
    </location>
</feature>